<dbReference type="EMBL" id="CP048000">
    <property type="protein sequence ID" value="QHQ61090.1"/>
    <property type="molecule type" value="Genomic_DNA"/>
</dbReference>
<dbReference type="AlphaFoldDB" id="A0A6P1TIR3"/>
<reference evidence="1 2" key="1">
    <citation type="submission" date="2020-01" db="EMBL/GenBank/DDBJ databases">
        <title>Genome analysis of Anaerocolumna sp. CBA3638.</title>
        <authorList>
            <person name="Kim J."/>
            <person name="Roh S.W."/>
        </authorList>
    </citation>
    <scope>NUCLEOTIDE SEQUENCE [LARGE SCALE GENOMIC DNA]</scope>
    <source>
        <strain evidence="1 2">CBA3638</strain>
    </source>
</reference>
<dbReference type="RefSeq" id="WP_161837917.1">
    <property type="nucleotide sequence ID" value="NZ_CP048000.1"/>
</dbReference>
<gene>
    <name evidence="1" type="ORF">Ana3638_10180</name>
</gene>
<dbReference type="KEGG" id="anr:Ana3638_10180"/>
<name>A0A6P1TIR3_9FIRM</name>
<accession>A0A6P1TIR3</accession>
<evidence type="ECO:0000313" key="1">
    <source>
        <dbReference type="EMBL" id="QHQ61090.1"/>
    </source>
</evidence>
<keyword evidence="2" id="KW-1185">Reference proteome</keyword>
<dbReference type="Proteomes" id="UP000464314">
    <property type="component" value="Chromosome"/>
</dbReference>
<protein>
    <submittedName>
        <fullName evidence="1">Uncharacterized protein</fullName>
    </submittedName>
</protein>
<organism evidence="1 2">
    <name type="scientific">Anaerocolumna sedimenticola</name>
    <dbReference type="NCBI Taxonomy" id="2696063"/>
    <lineage>
        <taxon>Bacteria</taxon>
        <taxon>Bacillati</taxon>
        <taxon>Bacillota</taxon>
        <taxon>Clostridia</taxon>
        <taxon>Lachnospirales</taxon>
        <taxon>Lachnospiraceae</taxon>
        <taxon>Anaerocolumna</taxon>
    </lineage>
</organism>
<evidence type="ECO:0000313" key="2">
    <source>
        <dbReference type="Proteomes" id="UP000464314"/>
    </source>
</evidence>
<proteinExistence type="predicted"/>
<sequence length="57" mass="6855">MDLKVLPMIARLLRVAVRIDDRWHSLCHLFFYPKDIISYQLAGREIRNNLRSFKSHT</sequence>